<organism evidence="2 3">
    <name type="scientific">Duganella vulcania</name>
    <dbReference type="NCBI Taxonomy" id="2692166"/>
    <lineage>
        <taxon>Bacteria</taxon>
        <taxon>Pseudomonadati</taxon>
        <taxon>Pseudomonadota</taxon>
        <taxon>Betaproteobacteria</taxon>
        <taxon>Burkholderiales</taxon>
        <taxon>Oxalobacteraceae</taxon>
        <taxon>Telluria group</taxon>
        <taxon>Duganella</taxon>
    </lineage>
</organism>
<gene>
    <name evidence="2" type="ORF">GTP91_25785</name>
</gene>
<dbReference type="EMBL" id="WWCW01000128">
    <property type="protein sequence ID" value="MYM90571.1"/>
    <property type="molecule type" value="Genomic_DNA"/>
</dbReference>
<sequence>MKNEIKAAAGLLLAAVVVAQPAGAAPDITVRTIPFNVYAQDAVATISADGRYVAYKFEQRGSGSYPRYIYIQDMVTGQKIPANVTLKGTVGGACDYPSMSANGRYVVIGCTAATMGAVTKSGAGYFVYDRETNSTQMIPDTGDDRPATGYAAAISATGRYVAFRTNTPTGIGKIFVRDMINKTTSSTNAQFVNAGGNSRLSISADGRYIAYLGRAGFTGNPNVSVYDRATGVTEAIDVRPDGTRSTDNPTEPTISEDGSAVVFSSIDSSLATPATNKGFSATFVRDRKTGKTEQVSGISNIHVVNSAISGNGRYVGYILGGSMYVHDRLTKLARKIVLSGLSAYGPPRFSTDGRYVVFTTVNLAGNMQSVTIADMGVAANVTLSATTLSLTEGGIAGTYSMALTQAPDFDVKVALATSAQLNLARSELTFTPDNWSQPQVVSVQAVADGVAEGQHSDAIAHTVSSADVNYSVVKPANVTVTIQDGITPTIVLPGTTWTGTELPLAGTAAPGATVLLTAVNRSTGWQSSVSTVADAQGQWRYTLTNYTDGVIDLDAQADGIKSVVRTITVALLPPPPISLPPEQQ</sequence>
<dbReference type="RefSeq" id="WP_161099346.1">
    <property type="nucleotide sequence ID" value="NZ_WWCW01000128.1"/>
</dbReference>
<keyword evidence="1" id="KW-0732">Signal</keyword>
<accession>A0A845G9K8</accession>
<dbReference type="PANTHER" id="PTHR36842">
    <property type="entry name" value="PROTEIN TOLB HOMOLOG"/>
    <property type="match status" value="1"/>
</dbReference>
<evidence type="ECO:0000313" key="3">
    <source>
        <dbReference type="Proteomes" id="UP000470302"/>
    </source>
</evidence>
<evidence type="ECO:0000313" key="2">
    <source>
        <dbReference type="EMBL" id="MYM90571.1"/>
    </source>
</evidence>
<dbReference type="Gene3D" id="2.120.10.30">
    <property type="entry name" value="TolB, C-terminal domain"/>
    <property type="match status" value="1"/>
</dbReference>
<name>A0A845G9K8_9BURK</name>
<feature type="chain" id="PRO_5032925809" description="Translocation protein TolB" evidence="1">
    <location>
        <begin position="25"/>
        <end position="584"/>
    </location>
</feature>
<evidence type="ECO:0000256" key="1">
    <source>
        <dbReference type="SAM" id="SignalP"/>
    </source>
</evidence>
<dbReference type="AlphaFoldDB" id="A0A845G9K8"/>
<dbReference type="SUPFAM" id="SSF82171">
    <property type="entry name" value="DPP6 N-terminal domain-like"/>
    <property type="match status" value="1"/>
</dbReference>
<dbReference type="InterPro" id="IPR013783">
    <property type="entry name" value="Ig-like_fold"/>
</dbReference>
<dbReference type="InterPro" id="IPR011042">
    <property type="entry name" value="6-blade_b-propeller_TolB-like"/>
</dbReference>
<reference evidence="2 3" key="1">
    <citation type="submission" date="2020-01" db="EMBL/GenBank/DDBJ databases">
        <title>Novel species isolated from a subtropical stream in China.</title>
        <authorList>
            <person name="Lu H."/>
        </authorList>
    </citation>
    <scope>NUCLEOTIDE SEQUENCE [LARGE SCALE GENOMIC DNA]</scope>
    <source>
        <strain evidence="2 3">FT82W</strain>
    </source>
</reference>
<dbReference type="Gene3D" id="2.60.40.10">
    <property type="entry name" value="Immunoglobulins"/>
    <property type="match status" value="1"/>
</dbReference>
<feature type="signal peptide" evidence="1">
    <location>
        <begin position="1"/>
        <end position="24"/>
    </location>
</feature>
<proteinExistence type="predicted"/>
<comment type="caution">
    <text evidence="2">The sequence shown here is derived from an EMBL/GenBank/DDBJ whole genome shotgun (WGS) entry which is preliminary data.</text>
</comment>
<evidence type="ECO:0008006" key="4">
    <source>
        <dbReference type="Google" id="ProtNLM"/>
    </source>
</evidence>
<dbReference type="Proteomes" id="UP000470302">
    <property type="component" value="Unassembled WGS sequence"/>
</dbReference>
<protein>
    <recommendedName>
        <fullName evidence="4">Translocation protein TolB</fullName>
    </recommendedName>
</protein>